<dbReference type="AlphaFoldDB" id="A0A2P2NVR7"/>
<dbReference type="EMBL" id="GGEC01066035">
    <property type="protein sequence ID" value="MBX46519.1"/>
    <property type="molecule type" value="Transcribed_RNA"/>
</dbReference>
<evidence type="ECO:0000313" key="1">
    <source>
        <dbReference type="EMBL" id="MBX46519.1"/>
    </source>
</evidence>
<proteinExistence type="predicted"/>
<reference evidence="1" key="1">
    <citation type="submission" date="2018-02" db="EMBL/GenBank/DDBJ databases">
        <title>Rhizophora mucronata_Transcriptome.</title>
        <authorList>
            <person name="Meera S.P."/>
            <person name="Sreeshan A."/>
            <person name="Augustine A."/>
        </authorList>
    </citation>
    <scope>NUCLEOTIDE SEQUENCE</scope>
    <source>
        <tissue evidence="1">Leaf</tissue>
    </source>
</reference>
<protein>
    <submittedName>
        <fullName evidence="1">Uncharacterized protein</fullName>
    </submittedName>
</protein>
<accession>A0A2P2NVR7</accession>
<organism evidence="1">
    <name type="scientific">Rhizophora mucronata</name>
    <name type="common">Asiatic mangrove</name>
    <dbReference type="NCBI Taxonomy" id="61149"/>
    <lineage>
        <taxon>Eukaryota</taxon>
        <taxon>Viridiplantae</taxon>
        <taxon>Streptophyta</taxon>
        <taxon>Embryophyta</taxon>
        <taxon>Tracheophyta</taxon>
        <taxon>Spermatophyta</taxon>
        <taxon>Magnoliopsida</taxon>
        <taxon>eudicotyledons</taxon>
        <taxon>Gunneridae</taxon>
        <taxon>Pentapetalae</taxon>
        <taxon>rosids</taxon>
        <taxon>fabids</taxon>
        <taxon>Malpighiales</taxon>
        <taxon>Rhizophoraceae</taxon>
        <taxon>Rhizophora</taxon>
    </lineage>
</organism>
<sequence length="38" mass="4551">MKMTLQPLEVKHHLLIFEFCGLHDCWVPVSESFYCIKQ</sequence>
<name>A0A2P2NVR7_RHIMU</name>